<comment type="caution">
    <text evidence="4">The sequence shown here is derived from an EMBL/GenBank/DDBJ whole genome shotgun (WGS) entry which is preliminary data.</text>
</comment>
<dbReference type="Gene3D" id="3.40.190.10">
    <property type="entry name" value="Periplasmic binding protein-like II"/>
    <property type="match status" value="2"/>
</dbReference>
<reference evidence="4" key="1">
    <citation type="submission" date="2022-10" db="EMBL/GenBank/DDBJ databases">
        <authorList>
            <person name="Yue Y."/>
        </authorList>
    </citation>
    <scope>NUCLEOTIDE SEQUENCE</scope>
    <source>
        <strain evidence="4">Z654</strain>
    </source>
</reference>
<comment type="similarity">
    <text evidence="2">Belongs to the bacterial solute-binding protein 1 family.</text>
</comment>
<dbReference type="InterPro" id="IPR006059">
    <property type="entry name" value="SBP"/>
</dbReference>
<evidence type="ECO:0000256" key="1">
    <source>
        <dbReference type="ARBA" id="ARBA00004418"/>
    </source>
</evidence>
<organism evidence="4 5">
    <name type="scientific">Halocynthiibacter halioticoli</name>
    <dbReference type="NCBI Taxonomy" id="2986804"/>
    <lineage>
        <taxon>Bacteria</taxon>
        <taxon>Pseudomonadati</taxon>
        <taxon>Pseudomonadota</taxon>
        <taxon>Alphaproteobacteria</taxon>
        <taxon>Rhodobacterales</taxon>
        <taxon>Paracoccaceae</taxon>
        <taxon>Halocynthiibacter</taxon>
    </lineage>
</organism>
<comment type="subcellular location">
    <subcellularLocation>
        <location evidence="1">Periplasm</location>
    </subcellularLocation>
</comment>
<name>A0AAE3J1N9_9RHOB</name>
<keyword evidence="3" id="KW-0732">Signal</keyword>
<keyword evidence="5" id="KW-1185">Reference proteome</keyword>
<evidence type="ECO:0000256" key="2">
    <source>
        <dbReference type="ARBA" id="ARBA00008520"/>
    </source>
</evidence>
<protein>
    <submittedName>
        <fullName evidence="4">Extracellular solute-binding protein</fullName>
    </submittedName>
</protein>
<dbReference type="PANTHER" id="PTHR43649">
    <property type="entry name" value="ARABINOSE-BINDING PROTEIN-RELATED"/>
    <property type="match status" value="1"/>
</dbReference>
<dbReference type="AlphaFoldDB" id="A0AAE3J1N9"/>
<dbReference type="Proteomes" id="UP001208041">
    <property type="component" value="Unassembled WGS sequence"/>
</dbReference>
<dbReference type="PANTHER" id="PTHR43649:SF12">
    <property type="entry name" value="DIACETYLCHITOBIOSE BINDING PROTEIN DASA"/>
    <property type="match status" value="1"/>
</dbReference>
<dbReference type="Pfam" id="PF13416">
    <property type="entry name" value="SBP_bac_8"/>
    <property type="match status" value="1"/>
</dbReference>
<evidence type="ECO:0000313" key="4">
    <source>
        <dbReference type="EMBL" id="MCV6825110.1"/>
    </source>
</evidence>
<proteinExistence type="inferred from homology"/>
<gene>
    <name evidence="4" type="ORF">OH136_11145</name>
</gene>
<feature type="signal peptide" evidence="3">
    <location>
        <begin position="1"/>
        <end position="23"/>
    </location>
</feature>
<sequence length="410" mass="43840">MINLKTTLLSSAALLTFATGLSAQELTVWDWKSGDPATFGYFDAAKEAFEAANPGATVNFVVQPHDQYYTLLGTALTSGEGPDVVLVHGGAKTQSRAEALVNLTDKAENFSGVEAFSDEAGNVFALPITIQGFAVYYNKDLYEAAGLDRDAAPSSYEELAAACEAIIAKGDVPCFALGNKQGFGGEFFVSQIATSTFSDEDYAAWVAGELSWTDPKVRQIVELWVDGNERGWFNEGANSIAKFMDEYEMFMRSEAAHTVGLLSDVAHWKQFEEFLGEGNVGVFAYPNPDAEVARLPFGGGIGWAVPKAGENQELAMSLVEILADAERQAIFAVETGALPANTEVDTSKLSSEALARALELMASAPGASPHALLNPAVLEEWKRQSQSLLNGDTTVDAAVEAMEAARKANM</sequence>
<dbReference type="EMBL" id="JAOYFC010000002">
    <property type="protein sequence ID" value="MCV6825110.1"/>
    <property type="molecule type" value="Genomic_DNA"/>
</dbReference>
<dbReference type="RefSeq" id="WP_263953938.1">
    <property type="nucleotide sequence ID" value="NZ_JAOYFC010000002.1"/>
</dbReference>
<dbReference type="InterPro" id="IPR050490">
    <property type="entry name" value="Bact_solute-bd_prot1"/>
</dbReference>
<dbReference type="GO" id="GO:0042597">
    <property type="term" value="C:periplasmic space"/>
    <property type="evidence" value="ECO:0007669"/>
    <property type="project" value="UniProtKB-SubCell"/>
</dbReference>
<evidence type="ECO:0000256" key="3">
    <source>
        <dbReference type="SAM" id="SignalP"/>
    </source>
</evidence>
<feature type="chain" id="PRO_5042009842" evidence="3">
    <location>
        <begin position="24"/>
        <end position="410"/>
    </location>
</feature>
<dbReference type="SUPFAM" id="SSF53850">
    <property type="entry name" value="Periplasmic binding protein-like II"/>
    <property type="match status" value="1"/>
</dbReference>
<accession>A0AAE3J1N9</accession>
<evidence type="ECO:0000313" key="5">
    <source>
        <dbReference type="Proteomes" id="UP001208041"/>
    </source>
</evidence>